<dbReference type="EMBL" id="MU854351">
    <property type="protein sequence ID" value="KAK4041799.1"/>
    <property type="molecule type" value="Genomic_DNA"/>
</dbReference>
<accession>A0AAN6PIV1</accession>
<dbReference type="Proteomes" id="UP001303115">
    <property type="component" value="Unassembled WGS sequence"/>
</dbReference>
<name>A0AAN6PIV1_9PEZI</name>
<comment type="caution">
    <text evidence="1">The sequence shown here is derived from an EMBL/GenBank/DDBJ whole genome shotgun (WGS) entry which is preliminary data.</text>
</comment>
<evidence type="ECO:0000313" key="1">
    <source>
        <dbReference type="EMBL" id="KAK4041799.1"/>
    </source>
</evidence>
<organism evidence="1 2">
    <name type="scientific">Parachaetomium inaequale</name>
    <dbReference type="NCBI Taxonomy" id="2588326"/>
    <lineage>
        <taxon>Eukaryota</taxon>
        <taxon>Fungi</taxon>
        <taxon>Dikarya</taxon>
        <taxon>Ascomycota</taxon>
        <taxon>Pezizomycotina</taxon>
        <taxon>Sordariomycetes</taxon>
        <taxon>Sordariomycetidae</taxon>
        <taxon>Sordariales</taxon>
        <taxon>Chaetomiaceae</taxon>
        <taxon>Parachaetomium</taxon>
    </lineage>
</organism>
<proteinExistence type="predicted"/>
<sequence>MSYPHGGGGGGGESVEFCPTRTDLHWSQAQYDRVEFADFNQVQVAQYGEVKFFQQPPDSEDENLNGEGESFFFHFGCRFFGVVHGAVKRGET</sequence>
<keyword evidence="2" id="KW-1185">Reference proteome</keyword>
<reference evidence="2" key="1">
    <citation type="journal article" date="2023" name="Mol. Phylogenet. Evol.">
        <title>Genome-scale phylogeny and comparative genomics of the fungal order Sordariales.</title>
        <authorList>
            <person name="Hensen N."/>
            <person name="Bonometti L."/>
            <person name="Westerberg I."/>
            <person name="Brannstrom I.O."/>
            <person name="Guillou S."/>
            <person name="Cros-Aarteil S."/>
            <person name="Calhoun S."/>
            <person name="Haridas S."/>
            <person name="Kuo A."/>
            <person name="Mondo S."/>
            <person name="Pangilinan J."/>
            <person name="Riley R."/>
            <person name="LaButti K."/>
            <person name="Andreopoulos B."/>
            <person name="Lipzen A."/>
            <person name="Chen C."/>
            <person name="Yan M."/>
            <person name="Daum C."/>
            <person name="Ng V."/>
            <person name="Clum A."/>
            <person name="Steindorff A."/>
            <person name="Ohm R.A."/>
            <person name="Martin F."/>
            <person name="Silar P."/>
            <person name="Natvig D.O."/>
            <person name="Lalanne C."/>
            <person name="Gautier V."/>
            <person name="Ament-Velasquez S.L."/>
            <person name="Kruys A."/>
            <person name="Hutchinson M.I."/>
            <person name="Powell A.J."/>
            <person name="Barry K."/>
            <person name="Miller A.N."/>
            <person name="Grigoriev I.V."/>
            <person name="Debuchy R."/>
            <person name="Gladieux P."/>
            <person name="Hiltunen Thoren M."/>
            <person name="Johannesson H."/>
        </authorList>
    </citation>
    <scope>NUCLEOTIDE SEQUENCE [LARGE SCALE GENOMIC DNA]</scope>
    <source>
        <strain evidence="2">CBS 284.82</strain>
    </source>
</reference>
<protein>
    <submittedName>
        <fullName evidence="1">Uncharacterized protein</fullName>
    </submittedName>
</protein>
<gene>
    <name evidence="1" type="ORF">C8A01DRAFT_14491</name>
</gene>
<evidence type="ECO:0000313" key="2">
    <source>
        <dbReference type="Proteomes" id="UP001303115"/>
    </source>
</evidence>
<dbReference type="AlphaFoldDB" id="A0AAN6PIV1"/>